<dbReference type="PANTHER" id="PTHR13710:SF154">
    <property type="entry name" value="RECQ HELICASE, PUTATIVE (AFU_ORTHOLOGUE AFUA_6G14720)-RELATED"/>
    <property type="match status" value="1"/>
</dbReference>
<evidence type="ECO:0000313" key="8">
    <source>
        <dbReference type="EMBL" id="KAK3045834.1"/>
    </source>
</evidence>
<evidence type="ECO:0000256" key="5">
    <source>
        <dbReference type="ARBA" id="ARBA00034808"/>
    </source>
</evidence>
<sequence>MNGTDSALTVVLPTGGGKTLLFTAPACLDRPGVTIVVVPYRQLINETVQDARTAGIECIEWKHDTVDPAAVVIVSADKLDDHFFGYASLLASKGLLRRVFVDECHLAITAHSWRRRLVELARVQTLEAPLIMLTATLPVHLESDLEIRACTARRTTKYVVRANIKDGELQREALKVCRKRLALLKHGTKMVVYCRFKSECEEMAAELGCGFFYVGAGSNEEALERWKKEGGCVVATSALGTGVNYPGIEIVLHASMLYGLIDFTQESGRAGRGGEEVDSLILIEKGWEARERAKRRAKR</sequence>
<dbReference type="EC" id="5.6.2.4" evidence="5"/>
<keyword evidence="9" id="KW-1185">Reference proteome</keyword>
<dbReference type="PROSITE" id="PS51192">
    <property type="entry name" value="HELICASE_ATP_BIND_1"/>
    <property type="match status" value="1"/>
</dbReference>
<dbReference type="InterPro" id="IPR001650">
    <property type="entry name" value="Helicase_C-like"/>
</dbReference>
<evidence type="ECO:0000259" key="7">
    <source>
        <dbReference type="PROSITE" id="PS51194"/>
    </source>
</evidence>
<reference evidence="8" key="1">
    <citation type="submission" date="2023-04" db="EMBL/GenBank/DDBJ databases">
        <title>Black Yeasts Isolated from many extreme environments.</title>
        <authorList>
            <person name="Coleine C."/>
            <person name="Stajich J.E."/>
            <person name="Selbmann L."/>
        </authorList>
    </citation>
    <scope>NUCLEOTIDE SEQUENCE</scope>
    <source>
        <strain evidence="8">CCFEE 5312</strain>
    </source>
</reference>
<dbReference type="InterPro" id="IPR027417">
    <property type="entry name" value="P-loop_NTPase"/>
</dbReference>
<dbReference type="EMBL" id="JAWDJX010000145">
    <property type="protein sequence ID" value="KAK3045834.1"/>
    <property type="molecule type" value="Genomic_DNA"/>
</dbReference>
<dbReference type="GO" id="GO:0009378">
    <property type="term" value="F:four-way junction helicase activity"/>
    <property type="evidence" value="ECO:0007669"/>
    <property type="project" value="TreeGrafter"/>
</dbReference>
<keyword evidence="2" id="KW-0547">Nucleotide-binding</keyword>
<dbReference type="Gene3D" id="3.40.50.300">
    <property type="entry name" value="P-loop containing nucleotide triphosphate hydrolases"/>
    <property type="match status" value="2"/>
</dbReference>
<dbReference type="AlphaFoldDB" id="A0AAJ0D9K4"/>
<evidence type="ECO:0000313" key="9">
    <source>
        <dbReference type="Proteomes" id="UP001271007"/>
    </source>
</evidence>
<dbReference type="GO" id="GO:0043138">
    <property type="term" value="F:3'-5' DNA helicase activity"/>
    <property type="evidence" value="ECO:0007669"/>
    <property type="project" value="UniProtKB-EC"/>
</dbReference>
<evidence type="ECO:0000256" key="4">
    <source>
        <dbReference type="ARBA" id="ARBA00034617"/>
    </source>
</evidence>
<feature type="domain" description="Helicase C-terminal" evidence="7">
    <location>
        <begin position="169"/>
        <end position="299"/>
    </location>
</feature>
<evidence type="ECO:0000256" key="2">
    <source>
        <dbReference type="ARBA" id="ARBA00022741"/>
    </source>
</evidence>
<comment type="caution">
    <text evidence="8">The sequence shown here is derived from an EMBL/GenBank/DDBJ whole genome shotgun (WGS) entry which is preliminary data.</text>
</comment>
<dbReference type="GO" id="GO:0005524">
    <property type="term" value="F:ATP binding"/>
    <property type="evidence" value="ECO:0007669"/>
    <property type="project" value="UniProtKB-KW"/>
</dbReference>
<dbReference type="PROSITE" id="PS51194">
    <property type="entry name" value="HELICASE_CTER"/>
    <property type="match status" value="1"/>
</dbReference>
<proteinExistence type="inferred from homology"/>
<dbReference type="GO" id="GO:0005694">
    <property type="term" value="C:chromosome"/>
    <property type="evidence" value="ECO:0007669"/>
    <property type="project" value="TreeGrafter"/>
</dbReference>
<dbReference type="Pfam" id="PF00271">
    <property type="entry name" value="Helicase_C"/>
    <property type="match status" value="1"/>
</dbReference>
<dbReference type="InterPro" id="IPR014001">
    <property type="entry name" value="Helicase_ATP-bd"/>
</dbReference>
<evidence type="ECO:0000259" key="6">
    <source>
        <dbReference type="PROSITE" id="PS51192"/>
    </source>
</evidence>
<dbReference type="GO" id="GO:0003676">
    <property type="term" value="F:nucleic acid binding"/>
    <property type="evidence" value="ECO:0007669"/>
    <property type="project" value="InterPro"/>
</dbReference>
<dbReference type="GO" id="GO:0005737">
    <property type="term" value="C:cytoplasm"/>
    <property type="evidence" value="ECO:0007669"/>
    <property type="project" value="TreeGrafter"/>
</dbReference>
<dbReference type="SMART" id="SM00490">
    <property type="entry name" value="HELICc"/>
    <property type="match status" value="1"/>
</dbReference>
<accession>A0AAJ0D9K4</accession>
<gene>
    <name evidence="8" type="ORF">LTR09_012628</name>
</gene>
<dbReference type="Proteomes" id="UP001271007">
    <property type="component" value="Unassembled WGS sequence"/>
</dbReference>
<evidence type="ECO:0000256" key="1">
    <source>
        <dbReference type="ARBA" id="ARBA00005446"/>
    </source>
</evidence>
<comment type="catalytic activity">
    <reaction evidence="4">
        <text>Couples ATP hydrolysis with the unwinding of duplex DNA by translocating in the 3'-5' direction.</text>
        <dbReference type="EC" id="5.6.2.4"/>
    </reaction>
</comment>
<dbReference type="PANTHER" id="PTHR13710">
    <property type="entry name" value="DNA HELICASE RECQ FAMILY MEMBER"/>
    <property type="match status" value="1"/>
</dbReference>
<dbReference type="GO" id="GO:0000724">
    <property type="term" value="P:double-strand break repair via homologous recombination"/>
    <property type="evidence" value="ECO:0007669"/>
    <property type="project" value="TreeGrafter"/>
</dbReference>
<name>A0AAJ0D9K4_9PEZI</name>
<dbReference type="SUPFAM" id="SSF52540">
    <property type="entry name" value="P-loop containing nucleoside triphosphate hydrolases"/>
    <property type="match status" value="1"/>
</dbReference>
<protein>
    <recommendedName>
        <fullName evidence="5">DNA 3'-5' helicase</fullName>
        <ecNumber evidence="5">5.6.2.4</ecNumber>
    </recommendedName>
</protein>
<feature type="domain" description="Helicase ATP-binding" evidence="6">
    <location>
        <begin position="1"/>
        <end position="155"/>
    </location>
</feature>
<keyword evidence="3" id="KW-0067">ATP-binding</keyword>
<organism evidence="8 9">
    <name type="scientific">Extremus antarcticus</name>
    <dbReference type="NCBI Taxonomy" id="702011"/>
    <lineage>
        <taxon>Eukaryota</taxon>
        <taxon>Fungi</taxon>
        <taxon>Dikarya</taxon>
        <taxon>Ascomycota</taxon>
        <taxon>Pezizomycotina</taxon>
        <taxon>Dothideomycetes</taxon>
        <taxon>Dothideomycetidae</taxon>
        <taxon>Mycosphaerellales</taxon>
        <taxon>Extremaceae</taxon>
        <taxon>Extremus</taxon>
    </lineage>
</organism>
<dbReference type="Pfam" id="PF00270">
    <property type="entry name" value="DEAD"/>
    <property type="match status" value="1"/>
</dbReference>
<comment type="similarity">
    <text evidence="1">Belongs to the helicase family. RecQ subfamily.</text>
</comment>
<evidence type="ECO:0000256" key="3">
    <source>
        <dbReference type="ARBA" id="ARBA00022840"/>
    </source>
</evidence>
<dbReference type="InterPro" id="IPR011545">
    <property type="entry name" value="DEAD/DEAH_box_helicase_dom"/>
</dbReference>